<comment type="caution">
    <text evidence="1">The sequence shown here is derived from an EMBL/GenBank/DDBJ whole genome shotgun (WGS) entry which is preliminary data.</text>
</comment>
<reference evidence="1" key="1">
    <citation type="submission" date="2022-03" db="EMBL/GenBank/DDBJ databases">
        <authorList>
            <person name="Woo C.Y."/>
        </authorList>
    </citation>
    <scope>NUCLEOTIDE SEQUENCE</scope>
    <source>
        <strain evidence="1">CYS-01</strain>
    </source>
</reference>
<organism evidence="1 2">
    <name type="scientific">Pedobacter montanisoli</name>
    <dbReference type="NCBI Taxonomy" id="2923277"/>
    <lineage>
        <taxon>Bacteria</taxon>
        <taxon>Pseudomonadati</taxon>
        <taxon>Bacteroidota</taxon>
        <taxon>Sphingobacteriia</taxon>
        <taxon>Sphingobacteriales</taxon>
        <taxon>Sphingobacteriaceae</taxon>
        <taxon>Pedobacter</taxon>
    </lineage>
</organism>
<evidence type="ECO:0000313" key="1">
    <source>
        <dbReference type="EMBL" id="MCJ0742412.1"/>
    </source>
</evidence>
<name>A0ABS9ZVT9_9SPHI</name>
<dbReference type="InterPro" id="IPR015018">
    <property type="entry name" value="DUF1905"/>
</dbReference>
<proteinExistence type="predicted"/>
<dbReference type="Pfam" id="PF13376">
    <property type="entry name" value="OmdA"/>
    <property type="match status" value="1"/>
</dbReference>
<dbReference type="InterPro" id="IPR037079">
    <property type="entry name" value="AF2212/PG0164-like_sf"/>
</dbReference>
<dbReference type="SUPFAM" id="SSF141694">
    <property type="entry name" value="AF2212/PG0164-like"/>
    <property type="match status" value="1"/>
</dbReference>
<dbReference type="RefSeq" id="WP_243360832.1">
    <property type="nucleotide sequence ID" value="NZ_JALGBH010000001.1"/>
</dbReference>
<gene>
    <name evidence="1" type="ORF">MMF97_06800</name>
</gene>
<keyword evidence="2" id="KW-1185">Reference proteome</keyword>
<dbReference type="EMBL" id="JALGBH010000001">
    <property type="protein sequence ID" value="MCJ0742412.1"/>
    <property type="molecule type" value="Genomic_DNA"/>
</dbReference>
<accession>A0ABS9ZVT9</accession>
<dbReference type="Proteomes" id="UP001165460">
    <property type="component" value="Unassembled WGS sequence"/>
</dbReference>
<sequence>MHQFKAPLDIIGINPFVYVPVAILEDIFVKAGKNKGHIPVCGMINHQNYKQTLVKYAGEWRLYINTKMLKNSPKRIGEMVHITVQYDTDDRSIKPHPKFTEALAENPEAEKIFLALPPYLQKEIIRYISGLKSEESINRNIAKAIDFLLGKGRFVGRDKP</sequence>
<dbReference type="Pfam" id="PF08922">
    <property type="entry name" value="DUF1905"/>
    <property type="match status" value="1"/>
</dbReference>
<evidence type="ECO:0000313" key="2">
    <source>
        <dbReference type="Proteomes" id="UP001165460"/>
    </source>
</evidence>
<dbReference type="Gene3D" id="2.40.30.100">
    <property type="entry name" value="AF2212/PG0164-like"/>
    <property type="match status" value="1"/>
</dbReference>
<protein>
    <submittedName>
        <fullName evidence="1">YdeI/OmpD-associated family protein</fullName>
    </submittedName>
</protein>